<keyword evidence="2" id="KW-1185">Reference proteome</keyword>
<name>E4ZTU7_LEPMJ</name>
<sequence>MVAALDTGELFTFVKVYSTMSWICATTFGDMVKIPDLGFVLTFVSVGNHVPLDNNPRLRPLVALLSHGSGVKSCGSREFSV</sequence>
<dbReference type="AlphaFoldDB" id="E4ZTU7"/>
<dbReference type="Proteomes" id="UP000002668">
    <property type="component" value="Genome"/>
</dbReference>
<reference evidence="2" key="1">
    <citation type="journal article" date="2011" name="Nat. Commun.">
        <title>Effector diversification within compartments of the Leptosphaeria maculans genome affected by Repeat-Induced Point mutations.</title>
        <authorList>
            <person name="Rouxel T."/>
            <person name="Grandaubert J."/>
            <person name="Hane J.K."/>
            <person name="Hoede C."/>
            <person name="van de Wouw A.P."/>
            <person name="Couloux A."/>
            <person name="Dominguez V."/>
            <person name="Anthouard V."/>
            <person name="Bally P."/>
            <person name="Bourras S."/>
            <person name="Cozijnsen A.J."/>
            <person name="Ciuffetti L.M."/>
            <person name="Degrave A."/>
            <person name="Dilmaghani A."/>
            <person name="Duret L."/>
            <person name="Fudal I."/>
            <person name="Goodwin S.B."/>
            <person name="Gout L."/>
            <person name="Glaser N."/>
            <person name="Linglin J."/>
            <person name="Kema G.H.J."/>
            <person name="Lapalu N."/>
            <person name="Lawrence C.B."/>
            <person name="May K."/>
            <person name="Meyer M."/>
            <person name="Ollivier B."/>
            <person name="Poulain J."/>
            <person name="Schoch C.L."/>
            <person name="Simon A."/>
            <person name="Spatafora J.W."/>
            <person name="Stachowiak A."/>
            <person name="Turgeon B.G."/>
            <person name="Tyler B.M."/>
            <person name="Vincent D."/>
            <person name="Weissenbach J."/>
            <person name="Amselem J."/>
            <person name="Quesneville H."/>
            <person name="Oliver R.P."/>
            <person name="Wincker P."/>
            <person name="Balesdent M.-H."/>
            <person name="Howlett B.J."/>
        </authorList>
    </citation>
    <scope>NUCLEOTIDE SEQUENCE [LARGE SCALE GENOMIC DNA]</scope>
    <source>
        <strain evidence="2">JN3 / isolate v23.1.3 / race Av1-4-5-6-7-8</strain>
    </source>
</reference>
<protein>
    <submittedName>
        <fullName evidence="1">Predicted protein</fullName>
    </submittedName>
</protein>
<gene>
    <name evidence="1" type="ORF">LEMA_uP116600.1</name>
</gene>
<organism evidence="2">
    <name type="scientific">Leptosphaeria maculans (strain JN3 / isolate v23.1.3 / race Av1-4-5-6-7-8)</name>
    <name type="common">Blackleg fungus</name>
    <name type="synonym">Phoma lingam</name>
    <dbReference type="NCBI Taxonomy" id="985895"/>
    <lineage>
        <taxon>Eukaryota</taxon>
        <taxon>Fungi</taxon>
        <taxon>Dikarya</taxon>
        <taxon>Ascomycota</taxon>
        <taxon>Pezizomycotina</taxon>
        <taxon>Dothideomycetes</taxon>
        <taxon>Pleosporomycetidae</taxon>
        <taxon>Pleosporales</taxon>
        <taxon>Pleosporineae</taxon>
        <taxon>Leptosphaeriaceae</taxon>
        <taxon>Plenodomus</taxon>
        <taxon>Plenodomus lingam/Leptosphaeria maculans species complex</taxon>
    </lineage>
</organism>
<dbReference type="VEuPathDB" id="FungiDB:LEMA_uP116600.1"/>
<proteinExistence type="predicted"/>
<accession>E4ZTU7</accession>
<evidence type="ECO:0000313" key="2">
    <source>
        <dbReference type="Proteomes" id="UP000002668"/>
    </source>
</evidence>
<dbReference type="InParanoid" id="E4ZTU7"/>
<dbReference type="HOGENOM" id="CLU_2574300_0_0_1"/>
<dbReference type="EMBL" id="FP929125">
    <property type="protein sequence ID" value="CBX94657.1"/>
    <property type="molecule type" value="Genomic_DNA"/>
</dbReference>
<evidence type="ECO:0000313" key="1">
    <source>
        <dbReference type="EMBL" id="CBX94657.1"/>
    </source>
</evidence>